<dbReference type="Pfam" id="PF10604">
    <property type="entry name" value="Polyketide_cyc2"/>
    <property type="match status" value="1"/>
</dbReference>
<proteinExistence type="predicted"/>
<protein>
    <submittedName>
        <fullName evidence="1">SRPBCC family protein</fullName>
    </submittedName>
</protein>
<organism evidence="1 2">
    <name type="scientific">Desertihabitans brevis</name>
    <dbReference type="NCBI Taxonomy" id="2268447"/>
    <lineage>
        <taxon>Bacteria</taxon>
        <taxon>Bacillati</taxon>
        <taxon>Actinomycetota</taxon>
        <taxon>Actinomycetes</taxon>
        <taxon>Propionibacteriales</taxon>
        <taxon>Propionibacteriaceae</taxon>
        <taxon>Desertihabitans</taxon>
    </lineage>
</organism>
<evidence type="ECO:0000313" key="1">
    <source>
        <dbReference type="EMBL" id="RCK70752.1"/>
    </source>
</evidence>
<dbReference type="EMBL" id="QOUI01000002">
    <property type="protein sequence ID" value="RCK70752.1"/>
    <property type="molecule type" value="Genomic_DNA"/>
</dbReference>
<accession>A0A367Z0G4</accession>
<comment type="caution">
    <text evidence="1">The sequence shown here is derived from an EMBL/GenBank/DDBJ whole genome shotgun (WGS) entry which is preliminary data.</text>
</comment>
<dbReference type="InterPro" id="IPR019587">
    <property type="entry name" value="Polyketide_cyclase/dehydratase"/>
</dbReference>
<dbReference type="Gene3D" id="3.30.530.20">
    <property type="match status" value="1"/>
</dbReference>
<evidence type="ECO:0000313" key="2">
    <source>
        <dbReference type="Proteomes" id="UP000252770"/>
    </source>
</evidence>
<keyword evidence="2" id="KW-1185">Reference proteome</keyword>
<dbReference type="InterPro" id="IPR023393">
    <property type="entry name" value="START-like_dom_sf"/>
</dbReference>
<dbReference type="SUPFAM" id="SSF55961">
    <property type="entry name" value="Bet v1-like"/>
    <property type="match status" value="1"/>
</dbReference>
<dbReference type="Proteomes" id="UP000252770">
    <property type="component" value="Unassembled WGS sequence"/>
</dbReference>
<reference evidence="1 2" key="1">
    <citation type="submission" date="2018-07" db="EMBL/GenBank/DDBJ databases">
        <title>Desertimonas flava gen. nov. sp. nov.</title>
        <authorList>
            <person name="Liu S."/>
        </authorList>
    </citation>
    <scope>NUCLEOTIDE SEQUENCE [LARGE SCALE GENOMIC DNA]</scope>
    <source>
        <strain evidence="1 2">16Sb5-5</strain>
    </source>
</reference>
<name>A0A367Z0G4_9ACTN</name>
<gene>
    <name evidence="1" type="ORF">DT076_04945</name>
</gene>
<dbReference type="RefSeq" id="WP_114125522.1">
    <property type="nucleotide sequence ID" value="NZ_QOUI01000002.1"/>
</dbReference>
<sequence length="133" mass="14450">MSWFGSGAAHTVAVAGPVPVAEAWERYPDVARWPEWSPQIRAVETASTRLVPGMSGTVRTVLPVAVSFTVETVDASRHTWSWRVGTGAVTVLMEHQVVARDRGCIATLTVHAPLPLAFAYGQLSRLALHRLVH</sequence>
<dbReference type="AlphaFoldDB" id="A0A367Z0G4"/>